<reference evidence="1 4" key="1">
    <citation type="submission" date="2016-09" db="EMBL/GenBank/DDBJ databases">
        <title>Lactobacillus reuteri KLR3005, genome sequencing and assembly.</title>
        <authorList>
            <person name="Lee J.-Y."/>
            <person name="Kim E.B."/>
            <person name="Choi Y.-J."/>
        </authorList>
    </citation>
    <scope>NUCLEOTIDE SEQUENCE [LARGE SCALE GENOMIC DNA]</scope>
    <source>
        <strain evidence="1 4">KLR3005</strain>
    </source>
</reference>
<evidence type="ECO:0000313" key="2">
    <source>
        <dbReference type="EMBL" id="OTA82184.1"/>
    </source>
</evidence>
<protein>
    <submittedName>
        <fullName evidence="1">Uncharacterized protein</fullName>
    </submittedName>
</protein>
<evidence type="ECO:0000313" key="3">
    <source>
        <dbReference type="Proteomes" id="UP000194219"/>
    </source>
</evidence>
<comment type="caution">
    <text evidence="1">The sequence shown here is derived from an EMBL/GenBank/DDBJ whole genome shotgun (WGS) entry which is preliminary data.</text>
</comment>
<reference evidence="2 3" key="2">
    <citation type="submission" date="2016-09" db="EMBL/GenBank/DDBJ databases">
        <title>Lactobacillus reuteri KLR3006, genome sequencing and assembly.</title>
        <authorList>
            <person name="Lee J.-Y."/>
            <person name="Kim E.B."/>
            <person name="Choi Y.-J."/>
        </authorList>
    </citation>
    <scope>NUCLEOTIDE SEQUENCE [LARGE SCALE GENOMIC DNA]</scope>
    <source>
        <strain evidence="2 3">KLR3006</strain>
    </source>
</reference>
<gene>
    <name evidence="1" type="ORF">BHL82_09720</name>
    <name evidence="2" type="ORF">BHL83_09105</name>
</gene>
<proteinExistence type="predicted"/>
<dbReference type="AlphaFoldDB" id="A0A1Y2UFW8"/>
<dbReference type="EMBL" id="MIMV01000233">
    <property type="protein sequence ID" value="OTA82184.1"/>
    <property type="molecule type" value="Genomic_DNA"/>
</dbReference>
<sequence length="120" mass="13438">MSEFSGYFLHGYSSALAMAAFNIDVKPFSTEVIVLSKDFSDHHNYDTKELDGKRILVISENSPRPFEITFPVTNSDGEELTFANCKLKLLQKARVSGIEAFLNSSRQQISFRAKAIEGVK</sequence>
<dbReference type="EMBL" id="MIMU01000135">
    <property type="protein sequence ID" value="OTA81689.1"/>
    <property type="molecule type" value="Genomic_DNA"/>
</dbReference>
<dbReference type="RefSeq" id="WP_086136086.1">
    <property type="nucleotide sequence ID" value="NZ_JBNPKW010000050.1"/>
</dbReference>
<name>A0A1Y2UFW8_LIMRT</name>
<organism evidence="1 4">
    <name type="scientific">Limosilactobacillus reuteri</name>
    <name type="common">Lactobacillus reuteri</name>
    <dbReference type="NCBI Taxonomy" id="1598"/>
    <lineage>
        <taxon>Bacteria</taxon>
        <taxon>Bacillati</taxon>
        <taxon>Bacillota</taxon>
        <taxon>Bacilli</taxon>
        <taxon>Lactobacillales</taxon>
        <taxon>Lactobacillaceae</taxon>
        <taxon>Limosilactobacillus</taxon>
    </lineage>
</organism>
<evidence type="ECO:0000313" key="4">
    <source>
        <dbReference type="Proteomes" id="UP000194286"/>
    </source>
</evidence>
<evidence type="ECO:0000313" key="1">
    <source>
        <dbReference type="EMBL" id="OTA81689.1"/>
    </source>
</evidence>
<accession>A0A1Y2UFW8</accession>
<dbReference type="Proteomes" id="UP000194286">
    <property type="component" value="Unassembled WGS sequence"/>
</dbReference>
<dbReference type="Proteomes" id="UP000194219">
    <property type="component" value="Unassembled WGS sequence"/>
</dbReference>